<dbReference type="EMBL" id="JABSTR010000002">
    <property type="protein sequence ID" value="KAH9363542.1"/>
    <property type="molecule type" value="Genomic_DNA"/>
</dbReference>
<comment type="caution">
    <text evidence="1">The sequence shown here is derived from an EMBL/GenBank/DDBJ whole genome shotgun (WGS) entry which is preliminary data.</text>
</comment>
<protein>
    <submittedName>
        <fullName evidence="1">Uncharacterized protein</fullName>
    </submittedName>
</protein>
<dbReference type="VEuPathDB" id="VectorBase:HLOH_055055"/>
<keyword evidence="2" id="KW-1185">Reference proteome</keyword>
<name>A0A9J6FBA2_HAELO</name>
<dbReference type="AlphaFoldDB" id="A0A9J6FBA2"/>
<evidence type="ECO:0000313" key="1">
    <source>
        <dbReference type="EMBL" id="KAH9363542.1"/>
    </source>
</evidence>
<organism evidence="1 2">
    <name type="scientific">Haemaphysalis longicornis</name>
    <name type="common">Bush tick</name>
    <dbReference type="NCBI Taxonomy" id="44386"/>
    <lineage>
        <taxon>Eukaryota</taxon>
        <taxon>Metazoa</taxon>
        <taxon>Ecdysozoa</taxon>
        <taxon>Arthropoda</taxon>
        <taxon>Chelicerata</taxon>
        <taxon>Arachnida</taxon>
        <taxon>Acari</taxon>
        <taxon>Parasitiformes</taxon>
        <taxon>Ixodida</taxon>
        <taxon>Ixodoidea</taxon>
        <taxon>Ixodidae</taxon>
        <taxon>Haemaphysalinae</taxon>
        <taxon>Haemaphysalis</taxon>
    </lineage>
</organism>
<dbReference type="Proteomes" id="UP000821853">
    <property type="component" value="Chromosome 10"/>
</dbReference>
<proteinExistence type="predicted"/>
<sequence>MESIGTCKVQEIAFSRKIELTSECKGGTVFMGDVTEVLREGDAVFLDYVVGLNGTREEVCCDLVWHGRRPRGAWQMSPEEFGQRLQIDTQDAVNSLCFEDVETEM</sequence>
<evidence type="ECO:0000313" key="2">
    <source>
        <dbReference type="Proteomes" id="UP000821853"/>
    </source>
</evidence>
<accession>A0A9J6FBA2</accession>
<reference evidence="1 2" key="1">
    <citation type="journal article" date="2020" name="Cell">
        <title>Large-Scale Comparative Analyses of Tick Genomes Elucidate Their Genetic Diversity and Vector Capacities.</title>
        <authorList>
            <consortium name="Tick Genome and Microbiome Consortium (TIGMIC)"/>
            <person name="Jia N."/>
            <person name="Wang J."/>
            <person name="Shi W."/>
            <person name="Du L."/>
            <person name="Sun Y."/>
            <person name="Zhan W."/>
            <person name="Jiang J.F."/>
            <person name="Wang Q."/>
            <person name="Zhang B."/>
            <person name="Ji P."/>
            <person name="Bell-Sakyi L."/>
            <person name="Cui X.M."/>
            <person name="Yuan T.T."/>
            <person name="Jiang B.G."/>
            <person name="Yang W.F."/>
            <person name="Lam T.T."/>
            <person name="Chang Q.C."/>
            <person name="Ding S.J."/>
            <person name="Wang X.J."/>
            <person name="Zhu J.G."/>
            <person name="Ruan X.D."/>
            <person name="Zhao L."/>
            <person name="Wei J.T."/>
            <person name="Ye R.Z."/>
            <person name="Que T.C."/>
            <person name="Du C.H."/>
            <person name="Zhou Y.H."/>
            <person name="Cheng J.X."/>
            <person name="Dai P.F."/>
            <person name="Guo W.B."/>
            <person name="Han X.H."/>
            <person name="Huang E.J."/>
            <person name="Li L.F."/>
            <person name="Wei W."/>
            <person name="Gao Y.C."/>
            <person name="Liu J.Z."/>
            <person name="Shao H.Z."/>
            <person name="Wang X."/>
            <person name="Wang C.C."/>
            <person name="Yang T.C."/>
            <person name="Huo Q.B."/>
            <person name="Li W."/>
            <person name="Chen H.Y."/>
            <person name="Chen S.E."/>
            <person name="Zhou L.G."/>
            <person name="Ni X.B."/>
            <person name="Tian J.H."/>
            <person name="Sheng Y."/>
            <person name="Liu T."/>
            <person name="Pan Y.S."/>
            <person name="Xia L.Y."/>
            <person name="Li J."/>
            <person name="Zhao F."/>
            <person name="Cao W.C."/>
        </authorList>
    </citation>
    <scope>NUCLEOTIDE SEQUENCE [LARGE SCALE GENOMIC DNA]</scope>
    <source>
        <strain evidence="1">HaeL-2018</strain>
    </source>
</reference>
<gene>
    <name evidence="1" type="ORF">HPB48_005925</name>
</gene>